<dbReference type="Proteomes" id="UP000039046">
    <property type="component" value="Unassembled WGS sequence"/>
</dbReference>
<dbReference type="SUPFAM" id="SSF52047">
    <property type="entry name" value="RNI-like"/>
    <property type="match status" value="1"/>
</dbReference>
<dbReference type="STRING" id="1531966.A0A0A1SND4"/>
<dbReference type="Gene3D" id="1.25.40.10">
    <property type="entry name" value="Tetratricopeptide repeat domain"/>
    <property type="match status" value="1"/>
</dbReference>
<proteinExistence type="predicted"/>
<dbReference type="AlphaFoldDB" id="A0A0A1SND4"/>
<dbReference type="OrthoDB" id="2254954at2759"/>
<dbReference type="InterPro" id="IPR001810">
    <property type="entry name" value="F-box_dom"/>
</dbReference>
<evidence type="ECO:0000313" key="2">
    <source>
        <dbReference type="EMBL" id="CEJ81893.1"/>
    </source>
</evidence>
<evidence type="ECO:0000259" key="1">
    <source>
        <dbReference type="Pfam" id="PF12937"/>
    </source>
</evidence>
<dbReference type="InterPro" id="IPR032675">
    <property type="entry name" value="LRR_dom_sf"/>
</dbReference>
<protein>
    <recommendedName>
        <fullName evidence="1">F-box domain-containing protein</fullName>
    </recommendedName>
</protein>
<accession>A0A0A1SND4</accession>
<feature type="domain" description="F-box" evidence="1">
    <location>
        <begin position="186"/>
        <end position="219"/>
    </location>
</feature>
<dbReference type="Gene3D" id="3.80.10.10">
    <property type="entry name" value="Ribonuclease Inhibitor"/>
    <property type="match status" value="1"/>
</dbReference>
<sequence length="672" mass="76298">MTAVNPSAAEDAVFDGKRQYGAKQYKPALESFTRAMRLCPCNRGMKRDRCTCKNFQDVAAKNGSIFKEAMYNCRCTVGKTFSKCDNAIHLQALDYRAATFEVMKHLDRARRDAEWMLELAPRLPDGYLRLGKIARLQKDEDFAWKIYNAGIDISAGNVQANHKKIQQLYAARQPLQIRFSKKDPFELPPEILQWILQYCDLITRVRCLRVSKTWNYTLSAPGNASLWRVLEFTGRSAPKVSPRNEGLRKLGTKAGNDIRRLVIPNAHTFGLMQSKFATLLNGAKNLEYLEIGHVMRGLDLPKYAGLCKTLQSLKLSYFDPNSVLKSGIVDIIKAFPHSFLQNTADVLQHLDLNGIPLEWFDGRLLPEMKALKTLRLRLKSHTERSLSLMYIATNTPNLEQIWLDEIWLVPSIGWGDEWDRVWTSLKAITVVASGMSHRRLMPAITVLTSVNRGENLRSIDLSFSSKALPSEDILTVEPVQEMLSWDGVSAGAQGVYPRLNDYRNLESIRLHRVSQNPTSAHRIVHESIRTNKLSRMDIVFPAETFSSVMGSESSLHLAQYEWLRGTKSIKQMGIFGFRFRSFPRNDDDLPLPSFLASFPNLEEVELGSDHYEDGEFCTVIAAVLKATKLKRLYQSQVRGVMMDRLPALGRAYGVEIVYGERPRPWPVSFDGD</sequence>
<dbReference type="Pfam" id="PF12937">
    <property type="entry name" value="F-box-like"/>
    <property type="match status" value="1"/>
</dbReference>
<name>A0A0A1SND4_9HYPO</name>
<dbReference type="SUPFAM" id="SSF81383">
    <property type="entry name" value="F-box domain"/>
    <property type="match status" value="1"/>
</dbReference>
<dbReference type="Gene3D" id="1.20.1280.50">
    <property type="match status" value="1"/>
</dbReference>
<keyword evidence="3" id="KW-1185">Reference proteome</keyword>
<organism evidence="2 3">
    <name type="scientific">[Torrubiella] hemipterigena</name>
    <dbReference type="NCBI Taxonomy" id="1531966"/>
    <lineage>
        <taxon>Eukaryota</taxon>
        <taxon>Fungi</taxon>
        <taxon>Dikarya</taxon>
        <taxon>Ascomycota</taxon>
        <taxon>Pezizomycotina</taxon>
        <taxon>Sordariomycetes</taxon>
        <taxon>Hypocreomycetidae</taxon>
        <taxon>Hypocreales</taxon>
        <taxon>Clavicipitaceae</taxon>
        <taxon>Clavicipitaceae incertae sedis</taxon>
        <taxon>'Torrubiella' clade</taxon>
    </lineage>
</organism>
<dbReference type="EMBL" id="CDHN01000001">
    <property type="protein sequence ID" value="CEJ81893.1"/>
    <property type="molecule type" value="Genomic_DNA"/>
</dbReference>
<dbReference type="SUPFAM" id="SSF48452">
    <property type="entry name" value="TPR-like"/>
    <property type="match status" value="1"/>
</dbReference>
<dbReference type="InterPro" id="IPR011990">
    <property type="entry name" value="TPR-like_helical_dom_sf"/>
</dbReference>
<reference evidence="2 3" key="1">
    <citation type="journal article" date="2015" name="Genome Announc.">
        <title>Draft Genome Sequence and Gene Annotation of the Entomopathogenic Fungus Verticillium hemipterigenum.</title>
        <authorList>
            <person name="Horn F."/>
            <person name="Habel A."/>
            <person name="Scharf D.H."/>
            <person name="Dworschak J."/>
            <person name="Brakhage A.A."/>
            <person name="Guthke R."/>
            <person name="Hertweck C."/>
            <person name="Linde J."/>
        </authorList>
    </citation>
    <scope>NUCLEOTIDE SEQUENCE [LARGE SCALE GENOMIC DNA]</scope>
</reference>
<dbReference type="InterPro" id="IPR036047">
    <property type="entry name" value="F-box-like_dom_sf"/>
</dbReference>
<evidence type="ECO:0000313" key="3">
    <source>
        <dbReference type="Proteomes" id="UP000039046"/>
    </source>
</evidence>
<gene>
    <name evidence="2" type="ORF">VHEMI01996</name>
</gene>